<dbReference type="PANTHER" id="PTHR35936">
    <property type="entry name" value="MEMBRANE-BOUND LYTIC MUREIN TRANSGLYCOSYLASE F"/>
    <property type="match status" value="1"/>
</dbReference>
<evidence type="ECO:0000256" key="3">
    <source>
        <dbReference type="ARBA" id="ARBA00022729"/>
    </source>
</evidence>
<organism evidence="8 11">
    <name type="scientific">Burkholderia cepacia</name>
    <name type="common">Pseudomonas cepacia</name>
    <dbReference type="NCBI Taxonomy" id="292"/>
    <lineage>
        <taxon>Bacteria</taxon>
        <taxon>Pseudomonadati</taxon>
        <taxon>Pseudomonadota</taxon>
        <taxon>Betaproteobacteria</taxon>
        <taxon>Burkholderiales</taxon>
        <taxon>Burkholderiaceae</taxon>
        <taxon>Burkholderia</taxon>
        <taxon>Burkholderia cepacia complex</taxon>
    </lineage>
</organism>
<feature type="signal peptide" evidence="5">
    <location>
        <begin position="1"/>
        <end position="26"/>
    </location>
</feature>
<dbReference type="GO" id="GO:0015276">
    <property type="term" value="F:ligand-gated monoatomic ion channel activity"/>
    <property type="evidence" value="ECO:0007669"/>
    <property type="project" value="InterPro"/>
</dbReference>
<dbReference type="InterPro" id="IPR018313">
    <property type="entry name" value="SBP_3_CS"/>
</dbReference>
<dbReference type="SMART" id="SM00079">
    <property type="entry name" value="PBPe"/>
    <property type="match status" value="1"/>
</dbReference>
<evidence type="ECO:0000259" key="7">
    <source>
        <dbReference type="SMART" id="SM00079"/>
    </source>
</evidence>
<evidence type="ECO:0000256" key="4">
    <source>
        <dbReference type="RuleBase" id="RU003744"/>
    </source>
</evidence>
<gene>
    <name evidence="9" type="primary">fliY_2</name>
    <name evidence="8" type="ORF">JAO13_07740</name>
    <name evidence="9" type="ORF">NCTC10661_01063</name>
</gene>
<dbReference type="GO" id="GO:0016020">
    <property type="term" value="C:membrane"/>
    <property type="evidence" value="ECO:0007669"/>
    <property type="project" value="InterPro"/>
</dbReference>
<dbReference type="RefSeq" id="WP_051392385.1">
    <property type="nucleotide sequence ID" value="NZ_CADDZZ010000027.1"/>
</dbReference>
<evidence type="ECO:0000256" key="5">
    <source>
        <dbReference type="SAM" id="SignalP"/>
    </source>
</evidence>
<evidence type="ECO:0000313" key="8">
    <source>
        <dbReference type="EMBL" id="MBH9696329.1"/>
    </source>
</evidence>
<comment type="subcellular location">
    <subcellularLocation>
        <location evidence="1">Cell envelope</location>
    </subcellularLocation>
</comment>
<proteinExistence type="inferred from homology"/>
<feature type="domain" description="Solute-binding protein family 3/N-terminal" evidence="6">
    <location>
        <begin position="42"/>
        <end position="262"/>
    </location>
</feature>
<reference evidence="9 10" key="1">
    <citation type="submission" date="2018-06" db="EMBL/GenBank/DDBJ databases">
        <authorList>
            <consortium name="Pathogen Informatics"/>
            <person name="Doyle S."/>
        </authorList>
    </citation>
    <scope>NUCLEOTIDE SEQUENCE [LARGE SCALE GENOMIC DNA]</scope>
    <source>
        <strain evidence="9 10">NCTC10661</strain>
    </source>
</reference>
<evidence type="ECO:0000256" key="2">
    <source>
        <dbReference type="ARBA" id="ARBA00010333"/>
    </source>
</evidence>
<evidence type="ECO:0000313" key="9">
    <source>
        <dbReference type="EMBL" id="SPV15753.1"/>
    </source>
</evidence>
<dbReference type="InterPro" id="IPR001320">
    <property type="entry name" value="Iontro_rcpt_C"/>
</dbReference>
<name>A0A2X1GA21_BURCE</name>
<comment type="similarity">
    <text evidence="2 4">Belongs to the bacterial solute-binding protein 3 family.</text>
</comment>
<dbReference type="SUPFAM" id="SSF53850">
    <property type="entry name" value="Periplasmic binding protein-like II"/>
    <property type="match status" value="1"/>
</dbReference>
<sequence length="277" mass="30351">MGHLFTTRFGKLSLALIFTASVAGQAANAQVKTFEAIKSEGTIRIANTQTSPPWSALDNNNQPAGYDVDVAREVAKRMGLKVVFVGDSWNNFVQGLKSGKYDLVMCDLTPTPERAKQVDFSVPYGVEDFRIWVNEKNSTVRSPSDLAGKKVGVVTGTSNEVWSRSHLKNSIFVDYDNDGLLFSDLANGRIDATIQSHFGGLAQRDSNHLPVKEVGEPLTFQLSAAAMNKGNSALQNSVNRAVSEMLADGTIDRLGKKWVGSNYQMARYIKKGEEERN</sequence>
<dbReference type="EMBL" id="JAEDXG010000005">
    <property type="protein sequence ID" value="MBH9696329.1"/>
    <property type="molecule type" value="Genomic_DNA"/>
</dbReference>
<evidence type="ECO:0000259" key="6">
    <source>
        <dbReference type="SMART" id="SM00062"/>
    </source>
</evidence>
<evidence type="ECO:0000256" key="1">
    <source>
        <dbReference type="ARBA" id="ARBA00004196"/>
    </source>
</evidence>
<feature type="chain" id="PRO_5041068634" evidence="5">
    <location>
        <begin position="27"/>
        <end position="277"/>
    </location>
</feature>
<dbReference type="Gene3D" id="3.40.190.10">
    <property type="entry name" value="Periplasmic binding protein-like II"/>
    <property type="match status" value="2"/>
</dbReference>
<keyword evidence="3 5" id="KW-0732">Signal</keyword>
<dbReference type="Pfam" id="PF00497">
    <property type="entry name" value="SBP_bac_3"/>
    <property type="match status" value="1"/>
</dbReference>
<dbReference type="EMBL" id="UARD01000004">
    <property type="protein sequence ID" value="SPV15753.1"/>
    <property type="molecule type" value="Genomic_DNA"/>
</dbReference>
<feature type="domain" description="Ionotropic glutamate receptor C-terminal" evidence="7">
    <location>
        <begin position="42"/>
        <end position="261"/>
    </location>
</feature>
<evidence type="ECO:0000313" key="10">
    <source>
        <dbReference type="Proteomes" id="UP000250416"/>
    </source>
</evidence>
<dbReference type="Proteomes" id="UP000645612">
    <property type="component" value="Unassembled WGS sequence"/>
</dbReference>
<dbReference type="PROSITE" id="PS01039">
    <property type="entry name" value="SBP_BACTERIAL_3"/>
    <property type="match status" value="1"/>
</dbReference>
<dbReference type="GO" id="GO:0030313">
    <property type="term" value="C:cell envelope"/>
    <property type="evidence" value="ECO:0007669"/>
    <property type="project" value="UniProtKB-SubCell"/>
</dbReference>
<dbReference type="AlphaFoldDB" id="A0A2X1GA21"/>
<evidence type="ECO:0000313" key="11">
    <source>
        <dbReference type="Proteomes" id="UP000645612"/>
    </source>
</evidence>
<protein>
    <submittedName>
        <fullName evidence="9">Cystine-binding periplasmic protein</fullName>
    </submittedName>
    <submittedName>
        <fullName evidence="8">Transporter substrate-binding domain-containing protein</fullName>
    </submittedName>
</protein>
<reference evidence="8" key="2">
    <citation type="submission" date="2020-12" db="EMBL/GenBank/DDBJ databases">
        <title>Burkholderia cepacia complex in Mexico.</title>
        <authorList>
            <person name="Estrada P."/>
        </authorList>
    </citation>
    <scope>NUCLEOTIDE SEQUENCE</scope>
    <source>
        <strain evidence="8">871</strain>
    </source>
</reference>
<dbReference type="SMART" id="SM00062">
    <property type="entry name" value="PBPb"/>
    <property type="match status" value="1"/>
</dbReference>
<dbReference type="InterPro" id="IPR001638">
    <property type="entry name" value="Solute-binding_3/MltF_N"/>
</dbReference>
<dbReference type="Proteomes" id="UP000250416">
    <property type="component" value="Unassembled WGS sequence"/>
</dbReference>
<dbReference type="PANTHER" id="PTHR35936:SF17">
    <property type="entry name" value="ARGININE-BINDING EXTRACELLULAR PROTEIN ARTP"/>
    <property type="match status" value="1"/>
</dbReference>
<accession>A0A2X1GA21</accession>
<comment type="caution">
    <text evidence="8">The sequence shown here is derived from an EMBL/GenBank/DDBJ whole genome shotgun (WGS) entry which is preliminary data.</text>
</comment>